<name>A0ABV6KA81_9BACI</name>
<feature type="transmembrane region" description="Helical" evidence="1">
    <location>
        <begin position="7"/>
        <end position="35"/>
    </location>
</feature>
<evidence type="ECO:0000313" key="4">
    <source>
        <dbReference type="Proteomes" id="UP001589838"/>
    </source>
</evidence>
<dbReference type="EMBL" id="JBHLUX010000017">
    <property type="protein sequence ID" value="MFC0470223.1"/>
    <property type="molecule type" value="Genomic_DNA"/>
</dbReference>
<keyword evidence="4" id="KW-1185">Reference proteome</keyword>
<dbReference type="Proteomes" id="UP001589838">
    <property type="component" value="Unassembled WGS sequence"/>
</dbReference>
<evidence type="ECO:0000313" key="3">
    <source>
        <dbReference type="EMBL" id="MFC0470223.1"/>
    </source>
</evidence>
<feature type="transmembrane region" description="Helical" evidence="1">
    <location>
        <begin position="177"/>
        <end position="201"/>
    </location>
</feature>
<dbReference type="Pfam" id="PF03703">
    <property type="entry name" value="bPH_2"/>
    <property type="match status" value="2"/>
</dbReference>
<sequence length="485" mass="55191">MSNLKRLHVAAIFVSFVSALRSFLIPFIVSFFLGSSSESIGFFRFEYIWLAILLFIFISGIANWLTFRYRINAGELYIQRGIFVKKKRYIQQQRVQSIDITAGLFQRLFGLVKLKIETAGGGAEPEVNLIAISREEAEEISSELTNRNYGHNQSEQVGENLHKHEADYTWRLKTNHLMIAALTSSGLGLTISAVAALFSQIEQFLPETIYDQVFRFFASTGIMLAATFIVVIVFVSWCISFFGTLIKYGGFTIEKFDNELVISRGLLEKRQLTIHSNKVTAIRIVRNIFRQPFGYGAVYVESAGGGTNDEQLSTVLLPIANEQEMIDAFENLIPDYARRYEIKPVPKRSVFRFFIRLSVIPLIATLLIGTIISPYGYYGFIAVVVCLLFGFLQYRDAGSGFDHTHLWLRYRKISQILVISKKKKIQSAEIRSSILQRRKMLANFRFSILSSVIGKTFTVLDIEKKEADKMLDWYSARSDTTTEGS</sequence>
<feature type="domain" description="YdbS-like PH" evidence="2">
    <location>
        <begin position="64"/>
        <end position="140"/>
    </location>
</feature>
<dbReference type="PANTHER" id="PTHR34473:SF2">
    <property type="entry name" value="UPF0699 TRANSMEMBRANE PROTEIN YDBT"/>
    <property type="match status" value="1"/>
</dbReference>
<dbReference type="RefSeq" id="WP_335958937.1">
    <property type="nucleotide sequence ID" value="NZ_JAXBLX010000003.1"/>
</dbReference>
<gene>
    <name evidence="3" type="ORF">ACFFHM_06705</name>
</gene>
<keyword evidence="1" id="KW-0812">Transmembrane</keyword>
<accession>A0ABV6KA81</accession>
<feature type="transmembrane region" description="Helical" evidence="1">
    <location>
        <begin position="377"/>
        <end position="394"/>
    </location>
</feature>
<feature type="transmembrane region" description="Helical" evidence="1">
    <location>
        <begin position="221"/>
        <end position="246"/>
    </location>
</feature>
<feature type="transmembrane region" description="Helical" evidence="1">
    <location>
        <begin position="47"/>
        <end position="67"/>
    </location>
</feature>
<protein>
    <submittedName>
        <fullName evidence="3">PH domain-containing protein</fullName>
    </submittedName>
</protein>
<feature type="transmembrane region" description="Helical" evidence="1">
    <location>
        <begin position="353"/>
        <end position="371"/>
    </location>
</feature>
<feature type="domain" description="YdbS-like PH" evidence="2">
    <location>
        <begin position="256"/>
        <end position="321"/>
    </location>
</feature>
<evidence type="ECO:0000259" key="2">
    <source>
        <dbReference type="Pfam" id="PF03703"/>
    </source>
</evidence>
<comment type="caution">
    <text evidence="3">The sequence shown here is derived from an EMBL/GenBank/DDBJ whole genome shotgun (WGS) entry which is preliminary data.</text>
</comment>
<organism evidence="3 4">
    <name type="scientific">Halalkalibacter kiskunsagensis</name>
    <dbReference type="NCBI Taxonomy" id="1548599"/>
    <lineage>
        <taxon>Bacteria</taxon>
        <taxon>Bacillati</taxon>
        <taxon>Bacillota</taxon>
        <taxon>Bacilli</taxon>
        <taxon>Bacillales</taxon>
        <taxon>Bacillaceae</taxon>
        <taxon>Halalkalibacter</taxon>
    </lineage>
</organism>
<dbReference type="InterPro" id="IPR014529">
    <property type="entry name" value="UCP026631"/>
</dbReference>
<keyword evidence="1" id="KW-1133">Transmembrane helix</keyword>
<dbReference type="PIRSF" id="PIRSF026631">
    <property type="entry name" value="UCP026631"/>
    <property type="match status" value="1"/>
</dbReference>
<dbReference type="PANTHER" id="PTHR34473">
    <property type="entry name" value="UPF0699 TRANSMEMBRANE PROTEIN YDBS"/>
    <property type="match status" value="1"/>
</dbReference>
<proteinExistence type="predicted"/>
<keyword evidence="1" id="KW-0472">Membrane</keyword>
<evidence type="ECO:0000256" key="1">
    <source>
        <dbReference type="SAM" id="Phobius"/>
    </source>
</evidence>
<reference evidence="3 4" key="1">
    <citation type="submission" date="2024-09" db="EMBL/GenBank/DDBJ databases">
        <authorList>
            <person name="Sun Q."/>
            <person name="Mori K."/>
        </authorList>
    </citation>
    <scope>NUCLEOTIDE SEQUENCE [LARGE SCALE GENOMIC DNA]</scope>
    <source>
        <strain evidence="3 4">NCAIM B.02610</strain>
    </source>
</reference>
<dbReference type="InterPro" id="IPR005182">
    <property type="entry name" value="YdbS-like_PH"/>
</dbReference>